<dbReference type="Ensembl" id="ENSPCET00000024286.1">
    <property type="protein sequence ID" value="ENSPCEP00000023501.1"/>
    <property type="gene ID" value="ENSPCEG00000017822.1"/>
</dbReference>
<dbReference type="PROSITE" id="PS00880">
    <property type="entry name" value="ACB_1"/>
    <property type="match status" value="1"/>
</dbReference>
<dbReference type="CDD" id="cd00435">
    <property type="entry name" value="ACBP"/>
    <property type="match status" value="1"/>
</dbReference>
<evidence type="ECO:0000313" key="11">
    <source>
        <dbReference type="Proteomes" id="UP000694393"/>
    </source>
</evidence>
<dbReference type="GO" id="GO:0005794">
    <property type="term" value="C:Golgi apparatus"/>
    <property type="evidence" value="ECO:0007669"/>
    <property type="project" value="UniProtKB-SubCell"/>
</dbReference>
<keyword evidence="6" id="KW-0333">Golgi apparatus</keyword>
<dbReference type="Pfam" id="PF00887">
    <property type="entry name" value="ACBP"/>
    <property type="match status" value="1"/>
</dbReference>
<dbReference type="Proteomes" id="UP000694393">
    <property type="component" value="Unplaced"/>
</dbReference>
<proteinExistence type="inferred from homology"/>
<reference evidence="10" key="2">
    <citation type="submission" date="2025-09" db="UniProtKB">
        <authorList>
            <consortium name="Ensembl"/>
        </authorList>
    </citation>
    <scope>IDENTIFICATION</scope>
</reference>
<protein>
    <recommendedName>
        <fullName evidence="8">Acyl-CoA-binding protein</fullName>
    </recommendedName>
</protein>
<evidence type="ECO:0000256" key="2">
    <source>
        <dbReference type="ARBA" id="ARBA00004555"/>
    </source>
</evidence>
<dbReference type="AlphaFoldDB" id="A0A8C8SQQ9"/>
<dbReference type="GO" id="GO:0005783">
    <property type="term" value="C:endoplasmic reticulum"/>
    <property type="evidence" value="ECO:0007669"/>
    <property type="project" value="UniProtKB-SubCell"/>
</dbReference>
<comment type="similarity">
    <text evidence="3">Belongs to the ACBP family.</text>
</comment>
<keyword evidence="11" id="KW-1185">Reference proteome</keyword>
<evidence type="ECO:0000256" key="5">
    <source>
        <dbReference type="ARBA" id="ARBA00022824"/>
    </source>
</evidence>
<keyword evidence="5" id="KW-0256">Endoplasmic reticulum</keyword>
<evidence type="ECO:0000256" key="6">
    <source>
        <dbReference type="ARBA" id="ARBA00023034"/>
    </source>
</evidence>
<evidence type="ECO:0000256" key="3">
    <source>
        <dbReference type="ARBA" id="ARBA00005567"/>
    </source>
</evidence>
<accession>A0A8C8SQQ9</accession>
<comment type="subcellular location">
    <subcellularLocation>
        <location evidence="1">Endoplasmic reticulum</location>
    </subcellularLocation>
    <subcellularLocation>
        <location evidence="2">Golgi apparatus</location>
    </subcellularLocation>
</comment>
<evidence type="ECO:0000256" key="4">
    <source>
        <dbReference type="ARBA" id="ARBA00022448"/>
    </source>
</evidence>
<dbReference type="FunFam" id="1.20.80.10:FF:000010">
    <property type="entry name" value="Acyl-CoA-binding domain-containing protein 5"/>
    <property type="match status" value="1"/>
</dbReference>
<evidence type="ECO:0000256" key="8">
    <source>
        <dbReference type="ARBA" id="ARBA00039735"/>
    </source>
</evidence>
<keyword evidence="4" id="KW-0813">Transport</keyword>
<sequence length="87" mass="9924">MSQAEFDKAAEEVKQLKSQPTDEEMLYIYSHFKQATVGDINTERPGFLDFKGKAKWDSWNALKGMAKEDAMKAYIAKVEELKGKYGI</sequence>
<dbReference type="InterPro" id="IPR022408">
    <property type="entry name" value="Acyl-CoA-binding_prot_CS"/>
</dbReference>
<evidence type="ECO:0000256" key="7">
    <source>
        <dbReference type="ARBA" id="ARBA00023121"/>
    </source>
</evidence>
<dbReference type="PRINTS" id="PR00689">
    <property type="entry name" value="ACOABINDINGP"/>
</dbReference>
<keyword evidence="7" id="KW-0446">Lipid-binding</keyword>
<dbReference type="InterPro" id="IPR000582">
    <property type="entry name" value="Acyl-CoA-binding_protein"/>
</dbReference>
<dbReference type="PROSITE" id="PS51228">
    <property type="entry name" value="ACB_2"/>
    <property type="match status" value="1"/>
</dbReference>
<organism evidence="10 11">
    <name type="scientific">Pelusios castaneus</name>
    <name type="common">West African mud turtle</name>
    <dbReference type="NCBI Taxonomy" id="367368"/>
    <lineage>
        <taxon>Eukaryota</taxon>
        <taxon>Metazoa</taxon>
        <taxon>Chordata</taxon>
        <taxon>Craniata</taxon>
        <taxon>Vertebrata</taxon>
        <taxon>Euteleostomi</taxon>
        <taxon>Archelosauria</taxon>
        <taxon>Testudinata</taxon>
        <taxon>Testudines</taxon>
        <taxon>Pleurodira</taxon>
        <taxon>Pelomedusidae</taxon>
        <taxon>Pelusios</taxon>
    </lineage>
</organism>
<dbReference type="InterPro" id="IPR035984">
    <property type="entry name" value="Acyl-CoA-binding_sf"/>
</dbReference>
<dbReference type="GO" id="GO:0006631">
    <property type="term" value="P:fatty acid metabolic process"/>
    <property type="evidence" value="ECO:0007669"/>
    <property type="project" value="TreeGrafter"/>
</dbReference>
<dbReference type="GO" id="GO:0000062">
    <property type="term" value="F:fatty-acyl-CoA binding"/>
    <property type="evidence" value="ECO:0007669"/>
    <property type="project" value="InterPro"/>
</dbReference>
<dbReference type="InterPro" id="IPR014352">
    <property type="entry name" value="FERM/acyl-CoA-bd_prot_sf"/>
</dbReference>
<name>A0A8C8SQQ9_9SAUR</name>
<dbReference type="Gene3D" id="1.20.80.10">
    <property type="match status" value="1"/>
</dbReference>
<evidence type="ECO:0000259" key="9">
    <source>
        <dbReference type="PROSITE" id="PS51228"/>
    </source>
</evidence>
<evidence type="ECO:0000313" key="10">
    <source>
        <dbReference type="Ensembl" id="ENSPCEP00000023501.1"/>
    </source>
</evidence>
<feature type="domain" description="ACB" evidence="9">
    <location>
        <begin position="2"/>
        <end position="87"/>
    </location>
</feature>
<dbReference type="PANTHER" id="PTHR23310:SF54">
    <property type="entry name" value="ACYL-COA-BINDING PROTEIN"/>
    <property type="match status" value="1"/>
</dbReference>
<evidence type="ECO:0000256" key="1">
    <source>
        <dbReference type="ARBA" id="ARBA00004240"/>
    </source>
</evidence>
<reference evidence="10" key="1">
    <citation type="submission" date="2025-08" db="UniProtKB">
        <authorList>
            <consortium name="Ensembl"/>
        </authorList>
    </citation>
    <scope>IDENTIFICATION</scope>
</reference>
<dbReference type="SUPFAM" id="SSF47027">
    <property type="entry name" value="Acyl-CoA binding protein"/>
    <property type="match status" value="1"/>
</dbReference>
<dbReference type="PANTHER" id="PTHR23310">
    <property type="entry name" value="ACYL-COA-BINDING PROTEIN, ACBP"/>
    <property type="match status" value="1"/>
</dbReference>